<feature type="compositionally biased region" description="Basic and acidic residues" evidence="1">
    <location>
        <begin position="470"/>
        <end position="479"/>
    </location>
</feature>
<accession>D6RMT3</accession>
<dbReference type="HOGENOM" id="CLU_240163_0_0_1"/>
<dbReference type="RefSeq" id="XP_002911279.1">
    <property type="nucleotide sequence ID" value="XM_002911233.1"/>
</dbReference>
<feature type="domain" description="F-box" evidence="2">
    <location>
        <begin position="1208"/>
        <end position="1271"/>
    </location>
</feature>
<dbReference type="Pfam" id="PF12937">
    <property type="entry name" value="F-box-like"/>
    <property type="match status" value="1"/>
</dbReference>
<dbReference type="Proteomes" id="UP000001861">
    <property type="component" value="Unassembled WGS sequence"/>
</dbReference>
<evidence type="ECO:0000313" key="3">
    <source>
        <dbReference type="EMBL" id="EFI27785.1"/>
    </source>
</evidence>
<dbReference type="Gene3D" id="1.20.1280.50">
    <property type="match status" value="1"/>
</dbReference>
<comment type="caution">
    <text evidence="3">The sequence shown here is derived from an EMBL/GenBank/DDBJ whole genome shotgun (WGS) entry which is preliminary data.</text>
</comment>
<organism evidence="3 4">
    <name type="scientific">Coprinopsis cinerea (strain Okayama-7 / 130 / ATCC MYA-4618 / FGSC 9003)</name>
    <name type="common">Inky cap fungus</name>
    <name type="synonym">Hormographiella aspergillata</name>
    <dbReference type="NCBI Taxonomy" id="240176"/>
    <lineage>
        <taxon>Eukaryota</taxon>
        <taxon>Fungi</taxon>
        <taxon>Dikarya</taxon>
        <taxon>Basidiomycota</taxon>
        <taxon>Agaricomycotina</taxon>
        <taxon>Agaricomycetes</taxon>
        <taxon>Agaricomycetidae</taxon>
        <taxon>Agaricales</taxon>
        <taxon>Agaricineae</taxon>
        <taxon>Psathyrellaceae</taxon>
        <taxon>Coprinopsis</taxon>
    </lineage>
</organism>
<reference evidence="3 4" key="1">
    <citation type="journal article" date="2010" name="Proc. Natl. Acad. Sci. U.S.A.">
        <title>Insights into evolution of multicellular fungi from the assembled chromosomes of the mushroom Coprinopsis cinerea (Coprinus cinereus).</title>
        <authorList>
            <person name="Stajich J.E."/>
            <person name="Wilke S.K."/>
            <person name="Ahren D."/>
            <person name="Au C.H."/>
            <person name="Birren B.W."/>
            <person name="Borodovsky M."/>
            <person name="Burns C."/>
            <person name="Canback B."/>
            <person name="Casselton L.A."/>
            <person name="Cheng C.K."/>
            <person name="Deng J."/>
            <person name="Dietrich F.S."/>
            <person name="Fargo D.C."/>
            <person name="Farman M.L."/>
            <person name="Gathman A.C."/>
            <person name="Goldberg J."/>
            <person name="Guigo R."/>
            <person name="Hoegger P.J."/>
            <person name="Hooker J.B."/>
            <person name="Huggins A."/>
            <person name="James T.Y."/>
            <person name="Kamada T."/>
            <person name="Kilaru S."/>
            <person name="Kodira C."/>
            <person name="Kues U."/>
            <person name="Kupfer D."/>
            <person name="Kwan H.S."/>
            <person name="Lomsadze A."/>
            <person name="Li W."/>
            <person name="Lilly W.W."/>
            <person name="Ma L.J."/>
            <person name="Mackey A.J."/>
            <person name="Manning G."/>
            <person name="Martin F."/>
            <person name="Muraguchi H."/>
            <person name="Natvig D.O."/>
            <person name="Palmerini H."/>
            <person name="Ramesh M.A."/>
            <person name="Rehmeyer C.J."/>
            <person name="Roe B.A."/>
            <person name="Shenoy N."/>
            <person name="Stanke M."/>
            <person name="Ter-Hovhannisyan V."/>
            <person name="Tunlid A."/>
            <person name="Velagapudi R."/>
            <person name="Vision T.J."/>
            <person name="Zeng Q."/>
            <person name="Zolan M.E."/>
            <person name="Pukkila P.J."/>
        </authorList>
    </citation>
    <scope>NUCLEOTIDE SEQUENCE [LARGE SCALE GENOMIC DNA]</scope>
    <source>
        <strain evidence="4">Okayama-7 / 130 / ATCC MYA-4618 / FGSC 9003</strain>
    </source>
</reference>
<feature type="region of interest" description="Disordered" evidence="1">
    <location>
        <begin position="1098"/>
        <end position="1127"/>
    </location>
</feature>
<evidence type="ECO:0000256" key="1">
    <source>
        <dbReference type="SAM" id="MobiDB-lite"/>
    </source>
</evidence>
<gene>
    <name evidence="3" type="ORF">CC1G_14708</name>
</gene>
<dbReference type="EMBL" id="AACS02000005">
    <property type="protein sequence ID" value="EFI27785.1"/>
    <property type="molecule type" value="Genomic_DNA"/>
</dbReference>
<dbReference type="SUPFAM" id="SSF52058">
    <property type="entry name" value="L domain-like"/>
    <property type="match status" value="1"/>
</dbReference>
<dbReference type="InParanoid" id="D6RMT3"/>
<proteinExistence type="predicted"/>
<evidence type="ECO:0000313" key="4">
    <source>
        <dbReference type="Proteomes" id="UP000001861"/>
    </source>
</evidence>
<feature type="region of interest" description="Disordered" evidence="1">
    <location>
        <begin position="454"/>
        <end position="488"/>
    </location>
</feature>
<keyword evidence="4" id="KW-1185">Reference proteome</keyword>
<sequence length="1724" mass="193291">MSDTISWTCITHVCRRWRAISVSWPPLWSRIAFTSAGWVQASFERSFNSLISITVPPECRAPTVSRTILSELHRVQSLHISCGDSGLDSGRYVARVSLSALSAPVLDTLALERDRTLPGSDPIALNDTFLSAGTPKLRRVRLQGWSLPWTSPILRNLTSLTLVTPPLPRPASLSQAALSTSLSKFLDLLESNPGLRQLTVSAPLPQTWAIGGKHVALRHLESFTFNASFSHHTALFNHISLPQCTTIHLSFNPPHSEAITGLEDLKTIVHDLAASLSCAWAKTPLKSCTADDEDGTANTGPTHLAVFTTRDDLDALDRSGIEVVFNEEEAWKPDSDSRELRLEFIPPFAHLLTHLLSTPLLKSVEHLCTTRIDNSTLSQLDATQPRLKSLALPCLYLWELLDYALPKPACLPSLQKMKILDPANPPFRRPWQNKGEATLEQAFDDFMKPRKVTGKGVADPTLRPQGEDLEGLKSQDRTVDTNGIRTKRSREDDSPFVQLAYAGPHTVSLRTASLEHPSPPVSRMPSEILSKILIAYRDEIFDPTVWIPACLQLCARWRHVAIGTPQLWSTIVFNLSAVEIKTFLERSKGTPLTIYVPFGMRDHLRPLVLKILGEHERIASLTIFGTGPRMLQSSLRVLANKSAPLLQELVLDGSVFFDGIPDTLLSGGTPNLRRVDLSGFTPRWTSPILHSNLTSLCIEECPYDRDPYLPLPEASEFLEAFARMPNLRQLKLYTTFPEEVDLWDLGEETVVPLLHLEEISLRCKSLVQCAALLEHFKVGDAQIHLQLDAFLGQEEQAFAGFDAAISEFHSVFPVTSCNPRLKSPAMKPIVSLQILMAPGMSHRWPRKTVRGWPTEIDFAAMLPTPRQNRPQDWEKTIIPPCPWSIGFEDEGNDGAKFCVGLLHEDDFLTSFYKDLRCLELDVDLKPSDFEELAEVVAITLRSLVLSQLSAPPFMRFVVTEGGIQEPDAEMVELVKEAIERVSVATDATGVIAGNDSSTTKWCIHYFTNLEHLSLDGVTFNPAPYEYPASILPENQGQRSVSFEGFIHFLIFRSVAGYGIRTLRLGHCYNLGEAEVGRLKKVVGSVEWDGYKETRCVEDNTRRTSEESDDDEEEFEDDGSEEDWDESRVVEPNFQVQAEGRSLALPVLTLAQHSDRINPALIGMFMPPTLISVESRSRYAERADIDAQIQQLKSQILGLQSRRNRLSPIARLPPELLCRIFLCYRDSVTGTKTEQNRQEYRLSLIWIRVTHVCREWRSIALGCAQLWSNIAFYPCRWPAAFLERSKQAPLSIRISAFWRVFESPIYDMVKSTLANTSRLKSLHLGEYFEMADEDESLSLTRVLCSTSAPILESLTLTNISRPTMLPPHFLEGGAPNLRYLNLAESRLPWDSSLFRSLTTLIIESSEFTEESIPLPSPTEILSALASIPELRRLELVIPLPALDTFSGHRPIHLRRLEILRLGGRTLDGCVGLLQCLRLPSSAALAFSFERSRFGAQMLEAVPAFHPAITSAWLSDSVHPDDHAASPRSLRAIFIERSFSSVAIQAWQGAIDFGDSNCNGANNPPTPSIVWRLPRNGEILNLLLQTPLFTTVDSVRCDHDRRDETMLRIGELPSLKSLSISGAAAFESFLKVVNFDVSHSEISYFRSLEYLSLEGVKFGYSWALEEGHMRSIDIPTDALLDFLMLRYELGGEIRKLRLKKCRSLWKQDVDRLKQVIVDIDWDEDSR</sequence>
<dbReference type="OrthoDB" id="2935414at2759"/>
<dbReference type="PANTHER" id="PTHR38926:SF5">
    <property type="entry name" value="F-BOX AND LEUCINE-RICH REPEAT PROTEIN 6"/>
    <property type="match status" value="1"/>
</dbReference>
<feature type="compositionally biased region" description="Acidic residues" evidence="1">
    <location>
        <begin position="1106"/>
        <end position="1124"/>
    </location>
</feature>
<evidence type="ECO:0000259" key="2">
    <source>
        <dbReference type="Pfam" id="PF12937"/>
    </source>
</evidence>
<dbReference type="VEuPathDB" id="FungiDB:CC1G_14708"/>
<dbReference type="KEGG" id="cci:CC1G_14708"/>
<name>D6RMT3_COPC7</name>
<dbReference type="Gene3D" id="3.80.10.10">
    <property type="entry name" value="Ribonuclease Inhibitor"/>
    <property type="match status" value="1"/>
</dbReference>
<dbReference type="InterPro" id="IPR001810">
    <property type="entry name" value="F-box_dom"/>
</dbReference>
<dbReference type="InterPro" id="IPR032675">
    <property type="entry name" value="LRR_dom_sf"/>
</dbReference>
<dbReference type="GeneID" id="9378575"/>
<dbReference type="eggNOG" id="ENOG502RC1X">
    <property type="taxonomic scope" value="Eukaryota"/>
</dbReference>
<protein>
    <recommendedName>
        <fullName evidence="2">F-box domain-containing protein</fullName>
    </recommendedName>
</protein>
<dbReference type="PANTHER" id="PTHR38926">
    <property type="entry name" value="F-BOX DOMAIN CONTAINING PROTEIN, EXPRESSED"/>
    <property type="match status" value="1"/>
</dbReference>